<accession>A9BCV8</accession>
<dbReference type="HOGENOM" id="CLU_3065012_0_0_3"/>
<evidence type="ECO:0000313" key="1">
    <source>
        <dbReference type="EMBL" id="ABX08046.1"/>
    </source>
</evidence>
<dbReference type="AlphaFoldDB" id="A9BCV8"/>
<dbReference type="KEGG" id="pmj:P9211_01151"/>
<sequence length="53" mass="6367">MVILATLEPCSLRRRLLRRDELIFIRKTFQFLQLSAQEAFILIKRILFCLELS</sequence>
<organism evidence="1 2">
    <name type="scientific">Prochlorococcus marinus (strain MIT 9211)</name>
    <dbReference type="NCBI Taxonomy" id="93059"/>
    <lineage>
        <taxon>Bacteria</taxon>
        <taxon>Bacillati</taxon>
        <taxon>Cyanobacteriota</taxon>
        <taxon>Cyanophyceae</taxon>
        <taxon>Synechococcales</taxon>
        <taxon>Prochlorococcaceae</taxon>
        <taxon>Prochlorococcus</taxon>
    </lineage>
</organism>
<dbReference type="EMBL" id="CP000878">
    <property type="protein sequence ID" value="ABX08046.1"/>
    <property type="molecule type" value="Genomic_DNA"/>
</dbReference>
<gene>
    <name evidence="1" type="ordered locus">P9211_01151</name>
</gene>
<name>A9BCV8_PROM4</name>
<keyword evidence="2" id="KW-1185">Reference proteome</keyword>
<reference evidence="1 2" key="1">
    <citation type="journal article" date="2007" name="PLoS Genet.">
        <title>Patterns and implications of gene gain and loss in the evolution of Prochlorococcus.</title>
        <authorList>
            <person name="Kettler G.C."/>
            <person name="Martiny A.C."/>
            <person name="Huang K."/>
            <person name="Zucker J."/>
            <person name="Coleman M.L."/>
            <person name="Rodrigue S."/>
            <person name="Chen F."/>
            <person name="Lapidus A."/>
            <person name="Ferriera S."/>
            <person name="Johnson J."/>
            <person name="Steglich C."/>
            <person name="Church G.M."/>
            <person name="Richardson P."/>
            <person name="Chisholm S.W."/>
        </authorList>
    </citation>
    <scope>NUCLEOTIDE SEQUENCE [LARGE SCALE GENOMIC DNA]</scope>
    <source>
        <strain evidence="2">MIT 9211</strain>
    </source>
</reference>
<protein>
    <submittedName>
        <fullName evidence="1">Uncharacterized protein</fullName>
    </submittedName>
</protein>
<proteinExistence type="predicted"/>
<dbReference type="Proteomes" id="UP000000788">
    <property type="component" value="Chromosome"/>
</dbReference>
<evidence type="ECO:0000313" key="2">
    <source>
        <dbReference type="Proteomes" id="UP000000788"/>
    </source>
</evidence>